<name>A0A4R6XGK5_9GAMM</name>
<feature type="chain" id="PRO_5020441119" evidence="1">
    <location>
        <begin position="31"/>
        <end position="2780"/>
    </location>
</feature>
<evidence type="ECO:0000256" key="1">
    <source>
        <dbReference type="SAM" id="SignalP"/>
    </source>
</evidence>
<evidence type="ECO:0000313" key="3">
    <source>
        <dbReference type="Proteomes" id="UP000295724"/>
    </source>
</evidence>
<dbReference type="EMBL" id="SNZB01000005">
    <property type="protein sequence ID" value="TDR18536.1"/>
    <property type="molecule type" value="Genomic_DNA"/>
</dbReference>
<keyword evidence="1" id="KW-0732">Signal</keyword>
<dbReference type="Proteomes" id="UP000295724">
    <property type="component" value="Unassembled WGS sequence"/>
</dbReference>
<gene>
    <name evidence="2" type="ORF">C8D91_2456</name>
</gene>
<evidence type="ECO:0000313" key="2">
    <source>
        <dbReference type="EMBL" id="TDR18536.1"/>
    </source>
</evidence>
<dbReference type="PANTHER" id="PTHR35580:SF1">
    <property type="entry name" value="PHYTASE-LIKE DOMAIN-CONTAINING PROTEIN"/>
    <property type="match status" value="1"/>
</dbReference>
<dbReference type="PANTHER" id="PTHR35580">
    <property type="entry name" value="CELL SURFACE GLYCOPROTEIN (S-LAYER PROTEIN)-LIKE PROTEIN"/>
    <property type="match status" value="1"/>
</dbReference>
<protein>
    <submittedName>
        <fullName evidence="2">Uncharacterized protein</fullName>
    </submittedName>
</protein>
<feature type="signal peptide" evidence="1">
    <location>
        <begin position="1"/>
        <end position="30"/>
    </location>
</feature>
<dbReference type="InterPro" id="IPR052918">
    <property type="entry name" value="Motility_Chemotaxis_Reg"/>
</dbReference>
<keyword evidence="3" id="KW-1185">Reference proteome</keyword>
<reference evidence="2 3" key="1">
    <citation type="submission" date="2019-03" db="EMBL/GenBank/DDBJ databases">
        <title>Genomic Encyclopedia of Type Strains, Phase IV (KMG-IV): sequencing the most valuable type-strain genomes for metagenomic binning, comparative biology and taxonomic classification.</title>
        <authorList>
            <person name="Goeker M."/>
        </authorList>
    </citation>
    <scope>NUCLEOTIDE SEQUENCE [LARGE SCALE GENOMIC DNA]</scope>
    <source>
        <strain evidence="2 3">DSM 25488</strain>
    </source>
</reference>
<proteinExistence type="predicted"/>
<organism evidence="2 3">
    <name type="scientific">Marinicella litoralis</name>
    <dbReference type="NCBI Taxonomy" id="644220"/>
    <lineage>
        <taxon>Bacteria</taxon>
        <taxon>Pseudomonadati</taxon>
        <taxon>Pseudomonadota</taxon>
        <taxon>Gammaproteobacteria</taxon>
        <taxon>Lysobacterales</taxon>
        <taxon>Marinicellaceae</taxon>
        <taxon>Marinicella</taxon>
    </lineage>
</organism>
<sequence>MMKLNMFKNKNQVNALTLLILCLMSPISFAAWPTGGGGSGEEQSVAIVTSSSGSTYSIGQFEGTVLFGDHELNSSGLSDIYVIKINPNGSVAWAVKAGGPSEDIATSITVDDADNVYIGGSHYGITDFGGETLTTSNTVKNGFVAKINASGSFVWAEKVGRNGYESSVTEIKSIEGDGTMIPPIEGSVFISGYYRQVADFGTANGSPLGSTSFSTETSDLFVARLEHDGDWKWVRNRGGASTYAEKTVAMDVDDNGRVYLFGESGGTLDLYEEDFESTALNTIPTGWEADFIGSCIHGVWPHNTPGNNTKKLEFAGRRNGSATPYINTTGMSYVNVSFHLWEGQDSFSEDPDAGEDFDIYYFSRYSGWQFLQRYYGGGSRTNQVINYTFDAAQASHANFRMGFVATDGSGDCWDYWHVDDIKVTSTIVPQKFALEISNTLDVNPTLSSSVALNPNLEVSDIAYSKSNDSLIVSGVNTQANNSYCSKSLKTGSFLASLDMSASPSFSCDWVRYPTTDTNSVGQGITIDDVGNIYQIGTFTGDMTYAVDNQCLVNPAEDETISTANANSDVFLVSFNEDGVACWLTGGDYFDEIDSYPAIIGELEVETGVDVSTNGLSELYITGDFQSSIVFGLDERFNGMGETDTYIQRWGTDGRPFQVEAWPIGKALNAPNNAYLDSLALTPDFYREGVQVDAIGSKMFYWAGPVNGEKAKLIPLKPFEEIEVHWRVSSTPGDSNRVITSGTANWPNQICGELDENDDLILDECYQVHIATTPVEVEPASGDYLLLDLAYAGGSAAVDNRVFNNYTSGFSTLVYINGPAPDIIQYPVEFEVVRTIPFSSAPKFEDAVPWTIGTKVEDTYHNEIGRTGYVLNTLAFYDGVGTSAAYNRGARTGQIIPVNRIETSRPQDVGRELTVAWYHSNIRGVYWPDKAVRYNPQWPFDPDKIIIASQQGGEVLGQEPLDPLNFPSVSLYIQDNPLLPGFNPNDEHAIFAPSNTGSGVESVFALRADFGNKLNGDDSASSDPYVLVKYYDELALEWKFRIYEVMATGAGFNNFQFTGVAATTVSPPYPVRLLPSCAESKAVGQAAGEQPPPPFFQDYKAQIWAKSSGSGELMYYYPLQPGFFFDLDNNDLQDDIDNNGEPDLDTTCVPWLARLSEEEGGTANPTDPIKVRYDITWPTDVPQLVIGETLLKPKRGLPNITDQAAVEVVYDDLYNSLAEPLPSDTLAQMIDPLSPRFVYLDDIPETIASQLETTGFKSISGSADGTIKLSAAIKKRISFDPLNDKLLFAGLFDDTGAGEPLLIPNVISKNDRVQLKKLNGGDGTEESNFSGECGIESSCSWDQAIEALFRYTRNPNRIERICTSSQVLDGTRVCQASNPVTADDVLIGFQDANNDYVLEPFQAVGIKGALTAGSAQGSGFMTIAFNNDPSLTPLPVSLNIIRVDCLVSPLPPAVPDIYKSYQGQLQVIAPENIFDEQIVLRHSGDFGGNPDALEFEWFFHPDDDGTPPEPLPNPANGQLNGWIKYPVDEPLGANEITIAGANIQTLSDNWYVARYRGLPACNNATEWSLWAGQPGGTPLDERAQLAEGWVKRVLKRLNPFEARVQNFAQAATNNYASMLVQLGKRYEGDIAMNNDPDNLNSIGLIEAYTTVMRRAMALSVDSTPPVNYGPANKAILLVASRLVDFYTLLGNEAYADAQDPMIGISTEGGTFTLAPTIFNFQNQLDSLLSEELHLLRGRDDSQSAVTAQPAYNRLLWNFTTGDGEVAYALSYNIYDVNDSGVIDEFDAKIQYPQGHGDAWGHYLTATDIYYDLLRHPFYTWEAKAEAITIAGQPTQVDFLDERQFVETAAAKARVGAEVVDLTYRSAYVEDPSGQYQGYVDSDEDRAWGVSGWARRAGMGAYFDWVTANAIIPAEDNDPDHTGIEKIERKNILGLNEMVSHFIDIQGQIDEADRGLNPLGLASGVVPFDIDPDAVDRGETHFEQVYQRAEDAMTNLVDVWDFANQITNMMRLNQDGVEDISRDARFSENDFNNRLIEIFGLPYDDDIGPGGTYPAGYSGPDWAHYMYIDAPALAGTEFDFTCTEVDADGNCSGYDPDSNTIGVVKEFTGTFSPASGGINFFDLGPADANAAPPGEGCDDNPLGQGCALGELDLTDSLDVKYRTVESADLGFAFAKPESWTGSRRAVGKLQEIQNEMVQARVNVRKAMIAYDILRQDVADAIDGLQATFNITENTMDIANDASNEIQTLNDWAFGLNTAAAVGHMAAEVVDEVFADTAKCIPRNTIAGLAGGGDFLSGAVCGIEIGGTTAAFAIDKVSDGLEIAASSVEFAAEKVASAAEDRIVLNENTLELYDVAGEIGALVRKEPALRAEIYSRAEAAQQLIGKYNTTLTQGLQVMEQLASFRRQGSAAIQEYRYEDMAFRIFRNDALQKYRAAFDQAAKYVYLAASAYDYDTNLLGSDAQGGQGFLTDIVRERSIGQILNNAPVAGSRGLADPMARMKLNFDVLKGQMGFNNPQVETNRFSLRYELFRIADNEDSDDSWRALLEDNRVDNLWDIPEFRRYARPFADETAGPQPAIVLTFNTSVLFGLNFFGNELGPNDSAYDSSQFSTRIRGVGTWFEDYAPLPLANTPRMYLFPVGPDMMRSPAADNFSVREWQILDQTIPVPLPLGANDLDQFDWLPSVDNQIGDSTQIRRYSQYLAHHYSEPFDQSQIISSSRLIGRSVWNGKWMMIIPGASFLNDPDDGLDTFINGQLIPGGGGDRDGNGVSDIHLFFTTYSYSGN</sequence>
<comment type="caution">
    <text evidence="2">The sequence shown here is derived from an EMBL/GenBank/DDBJ whole genome shotgun (WGS) entry which is preliminary data.</text>
</comment>
<accession>A0A4R6XGK5</accession>